<dbReference type="Gene3D" id="3.40.190.10">
    <property type="entry name" value="Periplasmic binding protein-like II"/>
    <property type="match status" value="1"/>
</dbReference>
<reference evidence="6 7" key="1">
    <citation type="journal article" date="2016" name="Front. Microbiol.">
        <title>Genomic Resource of Rice Seed Associated Bacteria.</title>
        <authorList>
            <person name="Midha S."/>
            <person name="Bansal K."/>
            <person name="Sharma S."/>
            <person name="Kumar N."/>
            <person name="Patil P.P."/>
            <person name="Chaudhry V."/>
            <person name="Patil P.B."/>
        </authorList>
    </citation>
    <scope>NUCLEOTIDE SEQUENCE [LARGE SCALE GENOMIC DNA]</scope>
    <source>
        <strain evidence="6 7">NS354</strain>
    </source>
</reference>
<keyword evidence="2" id="KW-0813">Transport</keyword>
<comment type="similarity">
    <text evidence="1">Belongs to the bacterial solute-binding protein 5 family.</text>
</comment>
<evidence type="ECO:0000256" key="2">
    <source>
        <dbReference type="ARBA" id="ARBA00022448"/>
    </source>
</evidence>
<dbReference type="PIRSF" id="PIRSF002741">
    <property type="entry name" value="MppA"/>
    <property type="match status" value="1"/>
</dbReference>
<proteinExistence type="inferred from homology"/>
<dbReference type="SUPFAM" id="SSF53850">
    <property type="entry name" value="Periplasmic binding protein-like II"/>
    <property type="match status" value="1"/>
</dbReference>
<evidence type="ECO:0000313" key="7">
    <source>
        <dbReference type="Proteomes" id="UP000070810"/>
    </source>
</evidence>
<dbReference type="Gene3D" id="3.10.105.10">
    <property type="entry name" value="Dipeptide-binding Protein, Domain 3"/>
    <property type="match status" value="1"/>
</dbReference>
<evidence type="ECO:0000256" key="3">
    <source>
        <dbReference type="ARBA" id="ARBA00022729"/>
    </source>
</evidence>
<dbReference type="CDD" id="cd00995">
    <property type="entry name" value="PBP2_NikA_DppA_OppA_like"/>
    <property type="match status" value="1"/>
</dbReference>
<dbReference type="GO" id="GO:0043190">
    <property type="term" value="C:ATP-binding cassette (ABC) transporter complex"/>
    <property type="evidence" value="ECO:0007669"/>
    <property type="project" value="InterPro"/>
</dbReference>
<dbReference type="InterPro" id="IPR030678">
    <property type="entry name" value="Peptide/Ni-bd"/>
</dbReference>
<organism evidence="6 7">
    <name type="scientific">Leucobacter chromiiresistens</name>
    <dbReference type="NCBI Taxonomy" id="1079994"/>
    <lineage>
        <taxon>Bacteria</taxon>
        <taxon>Bacillati</taxon>
        <taxon>Actinomycetota</taxon>
        <taxon>Actinomycetes</taxon>
        <taxon>Micrococcales</taxon>
        <taxon>Microbacteriaceae</taxon>
        <taxon>Leucobacter</taxon>
    </lineage>
</organism>
<dbReference type="GO" id="GO:0042597">
    <property type="term" value="C:periplasmic space"/>
    <property type="evidence" value="ECO:0007669"/>
    <property type="project" value="UniProtKB-ARBA"/>
</dbReference>
<keyword evidence="3 4" id="KW-0732">Signal</keyword>
<evidence type="ECO:0000256" key="4">
    <source>
        <dbReference type="SAM" id="SignalP"/>
    </source>
</evidence>
<evidence type="ECO:0000259" key="5">
    <source>
        <dbReference type="Pfam" id="PF00496"/>
    </source>
</evidence>
<gene>
    <name evidence="6" type="ORF">NS354_05305</name>
</gene>
<dbReference type="PATRIC" id="fig|1079994.3.peg.1147"/>
<comment type="caution">
    <text evidence="6">The sequence shown here is derived from an EMBL/GenBank/DDBJ whole genome shotgun (WGS) entry which is preliminary data.</text>
</comment>
<dbReference type="OrthoDB" id="9046151at2"/>
<evidence type="ECO:0000313" key="6">
    <source>
        <dbReference type="EMBL" id="KTR86344.1"/>
    </source>
</evidence>
<sequence>MNRNVLLAAGAAAAAGALALAGCTPGGGGGDAASPTSSAVRVGVDTPQSLNPQQAFTLPDFMSSRLAFDTLVRKDADGVVPGLAASWEGDASSLTFTIRAGATCSDGTEITPTIVADSLQSFARNGNPSGVIDAFGGQNPTISADDEAGTVTITPEAPNNDLLFGMATASTGIICPAGLADLETLNSGPVEGAESGPYRLTTLEPGVRYQYQLRDDYDAWPEWTSDVAGDVPQEVEYVVVKDASASANQVLSGELDLARIMPDSRARFEGDDSIELVSNPFGNFYILFNEREGAVFSDREKRKAVAQAIDREAFDSTTTDGTGELTDTFGSQSTLCATTPPRPTLVEPDPDAAAQALAGVKIRVLGANVVGANGAGNVYVEEVLRNAGAEVTLENLDIGSWAGRALGQPESWDLTVYPDLNFTGTLTQGIGNFIGPDILDGGGNIGGTNAPEAEALADRVPSATTEEERCALDAQTVQALTDDFHTIPLTVESFIYAQRPGYSVTMLGGSLDDHIFRITD</sequence>
<dbReference type="GO" id="GO:0015833">
    <property type="term" value="P:peptide transport"/>
    <property type="evidence" value="ECO:0007669"/>
    <property type="project" value="TreeGrafter"/>
</dbReference>
<dbReference type="PANTHER" id="PTHR30290">
    <property type="entry name" value="PERIPLASMIC BINDING COMPONENT OF ABC TRANSPORTER"/>
    <property type="match status" value="1"/>
</dbReference>
<feature type="chain" id="PRO_5039343267" description="Solute-binding protein family 5 domain-containing protein" evidence="4">
    <location>
        <begin position="22"/>
        <end position="520"/>
    </location>
</feature>
<dbReference type="Proteomes" id="UP000070810">
    <property type="component" value="Unassembled WGS sequence"/>
</dbReference>
<name>A0A147EP71_9MICO</name>
<dbReference type="InterPro" id="IPR039424">
    <property type="entry name" value="SBP_5"/>
</dbReference>
<dbReference type="EMBL" id="LDRK01000024">
    <property type="protein sequence ID" value="KTR86344.1"/>
    <property type="molecule type" value="Genomic_DNA"/>
</dbReference>
<dbReference type="AlphaFoldDB" id="A0A147EP71"/>
<evidence type="ECO:0000256" key="1">
    <source>
        <dbReference type="ARBA" id="ARBA00005695"/>
    </source>
</evidence>
<keyword evidence="7" id="KW-1185">Reference proteome</keyword>
<dbReference type="PANTHER" id="PTHR30290:SF9">
    <property type="entry name" value="OLIGOPEPTIDE-BINDING PROTEIN APPA"/>
    <property type="match status" value="1"/>
</dbReference>
<protein>
    <recommendedName>
        <fullName evidence="5">Solute-binding protein family 5 domain-containing protein</fullName>
    </recommendedName>
</protein>
<feature type="domain" description="Solute-binding protein family 5" evidence="5">
    <location>
        <begin position="79"/>
        <end position="358"/>
    </location>
</feature>
<feature type="signal peptide" evidence="4">
    <location>
        <begin position="1"/>
        <end position="21"/>
    </location>
</feature>
<accession>A0A147EP71</accession>
<dbReference type="PROSITE" id="PS51257">
    <property type="entry name" value="PROKAR_LIPOPROTEIN"/>
    <property type="match status" value="1"/>
</dbReference>
<dbReference type="RefSeq" id="WP_082677908.1">
    <property type="nucleotide sequence ID" value="NZ_LDRK01000024.1"/>
</dbReference>
<dbReference type="GO" id="GO:1904680">
    <property type="term" value="F:peptide transmembrane transporter activity"/>
    <property type="evidence" value="ECO:0007669"/>
    <property type="project" value="TreeGrafter"/>
</dbReference>
<dbReference type="Pfam" id="PF00496">
    <property type="entry name" value="SBP_bac_5"/>
    <property type="match status" value="1"/>
</dbReference>
<dbReference type="InterPro" id="IPR000914">
    <property type="entry name" value="SBP_5_dom"/>
</dbReference>